<gene>
    <name evidence="12" type="ORF">TTHERM_00526190</name>
</gene>
<dbReference type="NCBIfam" id="TIGR01376">
    <property type="entry name" value="POMP_repeat"/>
    <property type="match status" value="1"/>
</dbReference>
<evidence type="ECO:0000256" key="8">
    <source>
        <dbReference type="PROSITE-ProRule" id="PRU00221"/>
    </source>
</evidence>
<dbReference type="EMBL" id="GG662209">
    <property type="protein sequence ID" value="EAS07788.2"/>
    <property type="molecule type" value="Genomic_DNA"/>
</dbReference>
<dbReference type="InterPro" id="IPR011050">
    <property type="entry name" value="Pectin_lyase_fold/virulence"/>
</dbReference>
<dbReference type="RefSeq" id="XP_001028030.2">
    <property type="nucleotide sequence ID" value="XM_001028030.2"/>
</dbReference>
<dbReference type="KEGG" id="tet:TTHERM_00526190"/>
<evidence type="ECO:0000256" key="5">
    <source>
        <dbReference type="ARBA" id="ARBA00022729"/>
    </source>
</evidence>
<evidence type="ECO:0000256" key="7">
    <source>
        <dbReference type="ARBA" id="ARBA00023237"/>
    </source>
</evidence>
<keyword evidence="11" id="KW-1133">Transmembrane helix</keyword>
<keyword evidence="7" id="KW-0998">Cell outer membrane</keyword>
<evidence type="ECO:0000256" key="10">
    <source>
        <dbReference type="SAM" id="MobiDB-lite"/>
    </source>
</evidence>
<feature type="transmembrane region" description="Helical" evidence="11">
    <location>
        <begin position="2411"/>
        <end position="2430"/>
    </location>
</feature>
<evidence type="ECO:0000256" key="11">
    <source>
        <dbReference type="SAM" id="Phobius"/>
    </source>
</evidence>
<feature type="compositionally biased region" description="Polar residues" evidence="10">
    <location>
        <begin position="3361"/>
        <end position="3374"/>
    </location>
</feature>
<feature type="transmembrane region" description="Helical" evidence="11">
    <location>
        <begin position="2469"/>
        <end position="2487"/>
    </location>
</feature>
<dbReference type="InterPro" id="IPR036322">
    <property type="entry name" value="WD40_repeat_dom_sf"/>
</dbReference>
<keyword evidence="4" id="KW-0964">Secreted</keyword>
<feature type="transmembrane region" description="Helical" evidence="11">
    <location>
        <begin position="2610"/>
        <end position="2637"/>
    </location>
</feature>
<feature type="transmembrane region" description="Helical" evidence="11">
    <location>
        <begin position="2527"/>
        <end position="2548"/>
    </location>
</feature>
<dbReference type="SUPFAM" id="SSF50969">
    <property type="entry name" value="YVTN repeat-like/Quinoprotein amine dehydrogenase"/>
    <property type="match status" value="1"/>
</dbReference>
<name>I7M4P5_TETTS</name>
<feature type="region of interest" description="Disordered" evidence="10">
    <location>
        <begin position="3506"/>
        <end position="3525"/>
    </location>
</feature>
<feature type="compositionally biased region" description="Basic and acidic residues" evidence="10">
    <location>
        <begin position="3392"/>
        <end position="3417"/>
    </location>
</feature>
<dbReference type="InterPro" id="IPR011044">
    <property type="entry name" value="Quino_amine_DH_bsu"/>
</dbReference>
<dbReference type="SUPFAM" id="SSF51126">
    <property type="entry name" value="Pectin lyase-like"/>
    <property type="match status" value="1"/>
</dbReference>
<accession>I7M4P5</accession>
<keyword evidence="13" id="KW-1185">Reference proteome</keyword>
<keyword evidence="11 12" id="KW-0812">Transmembrane</keyword>
<dbReference type="PROSITE" id="PS50082">
    <property type="entry name" value="WD_REPEATS_2"/>
    <property type="match status" value="1"/>
</dbReference>
<feature type="region of interest" description="Disordered" evidence="10">
    <location>
        <begin position="3361"/>
        <end position="3417"/>
    </location>
</feature>
<evidence type="ECO:0000313" key="13">
    <source>
        <dbReference type="Proteomes" id="UP000009168"/>
    </source>
</evidence>
<protein>
    <submittedName>
        <fullName evidence="12">Transmembrane protein, putative</fullName>
    </submittedName>
</protein>
<sequence length="3525" mass="410177">MYTVHKDEQVMVWDFQNQKVLNSQQYSISYQFERIILFQAESYLLVVSSDGSFLRLDPQTLSIITTNQIQQTQAYQQLSTYWIDEQRKQILQLTFKNQLIIINFESGSILTYSDFVNENLSYLNYFKETGEILVQSTNMTFYNFDCFHSGINTFKLQNLSNVNIVKIGKIGEYFVSIKNQNSVSQIFRFINRNQQASPYIIFKNQNKYEINSILYISQDIKNNQSPSLYLICSYQIVQLDLNEGKESVITEFTSVQYIQMAQYNTNFQGLLYIDFQNKIQIFQSQSQAQIPIIKQDILFQYTPQLSYRKLLLVKSILFLSQKMFIITNQPQLNLLVYDQNLQIKKMFSFNPTNEYMNKNNFNVIPDDSSYESTYLTQDAKVLVKENFLVKYAFNIIEVYYLQDLIYEISEDSYIIGAYIQYTEVTQYLLVIKQNSQFYMRHLKTGVVINTQVFPNIQIYNYQISSDAKIIILFGYQSDNYSVISISAWSLDDNMLQIGASNGVAICKGSFLKMDISASNKYLLVVCSFSFSFMKISNKMDLLNNKSYSKNLQSGFIDEDPMYICVFGNQDTAFAETYSYTLPKVDGNLATLTLYDSRKFFAMYTQAVIVLQKEQKRMTLFNPARTDVLHYFYIRKLSKTQELYFQYSTLKVTSTNYMTAYNNNEYRVFFSYFNNNNYSDGRTKYGYFDIISGISKLNIFGVYFDPLTKYFYCSADGNLIFYFDQQFTAPGSFEGMLTTDKQFYDLIVDKNQVYSISNTDFTNNILSVGLNSTYNQLVQYNNANYQQQNYLDICFNTNRTYALIITNTTAVISNVVNLIIAKKLGDSTYSNVVQCFSTNNYFGVLYQQNMVNSQIAIYSQDRQFTFIGMINPTNNQIISSFIMVSVQIIYISKGSIFTANLPDKQSQDQTTISSDPNFDGMPINLIALENKFYILYQQSLILYQTDKTVVSILRISKLNQQESTLSRQFLVQTPVLISLQNNFSKLNLDKEHQFVWIESQIGEVLVHDSISFKQIMYLKNPKKYSFISHSMVFTKNEAFICWLAKCIRFEYTQSIINGTISYSLSKDTQFIELNTQLSVFQISYDEMSQQLILCSNDQKNLFLHSKQGLLIKQIQNIQSNNTNNTCQGLIVDKMYNRIYSLGKMNMTIYDLSFLLQSSTSFIYQDQQYYKNPFLNNFSYQNQLDKLILYIPNRDEVVKVYDINQQIYQEPIYIPGLKQIIPFKNNLLAAKTDNELILIDMLTKQVKNKSTFNGIQQFEIVNFNQDKNILIVFDKDKIRLIDYDSNYQIQFSFMINLGSLINLVQTDGVMMIAADSQNNIYDINITNQTFTMKNKSVLSNLPVSTLIINSKHQILVVFYDGQKAEFFSRKGNTQQPLQKIYGLNISEKFNITNNTTNPITNIVSNITNTVNGTLRSCIYEEARQLVFILTQNLGRLFVFQYQSDFSKIAPFKLINVPTRQTKTMFLKMFVEIKTLAIITSYQIDLLDQDSLYPYQILRDQEFISISNFHFRITNNKDYLGILTTTSNLFIFYFDQVANKFVKIKIFPIDNPKFVNIQQKSQMRDIQTFQIIGFSNLGTVFSISTNLNISQQTGSQQPTNQINECMVQILNPSYGYIQYTFNSLKAGRLLLDNQSDITKYRIIFKDGLFSKLNFQLPDFSQDYSLDFIGNSSQPILNITNEFLNFLNPVELYLENLQIVSGNSQIVFNNKLRNTDYLQKQIANIVFQSVTFNTQNSISQFVFQEFQSISFNNTQFNLAPSIKNMSFILINNSQIIKIQNTNIKDISLIGSNLIHIIGADIENQRDEFEKTIVEIQNLKFENMKLIDSNIINFEMIHQTNMNQIYFVNSRAIQDLQQIHQSILVKMCGLQLIQMTQVNFTNNIDVQLIQYSPTYQDQKFENIYVEKTLKSQNISIIQSNLTQNIIQTIPYSLIYINARYFQLNNMNFNQNQVNQVQSYQLNQIQQNQLGSDLKQNQYDGETSVVSVFGSENFIVSKCNFIQNKATNGGSLNIQNTQNFIIEDSTFQNNEALINGGALYIQNDEQFKFYQQIFQNQIIRSLFQGNSAKVGGGAIYSKRTNYTLYDSIIKDNYSSIGGAIRCLDRTPPYPDAFISSIQSDLRKLTSDQYNNTVQNNKATIFGQNFGSFPLAIKSDNQIIGSDLVYDNFRSGDIITNLSLQLLDEEFNPVKLQQKGYGITSNSDQIIIQLQNGNAKAFSDEIFLKDQITAKYDYDKFLFTNLQIIGVPGKEQQLYIQIPSLKVFNNSQDQFLQSPPLKIKIQFRKCIVGEILESVCPSCQQFSCRVCEEGTYSLLDPNLQQVNTCKLCPFEQASFCKLNQIILKSGYWRKNSLTDEIFYCENSPQNCYGLEENNYCVEGFTGPLCETCDIEKKVWNQRYGKVSNKVNQCYKCSEIEQGISSIILPFIGVLAYIIFSINRISSMAQQYLYATYLRKCHILAVGSSGQADKFSLYSKIFMNFLQISMSILQMKISIPTQIFTLFNIIGDPISTSQFSLDCYLDSLPFSIPVAYYRILWSQIIPISLFILLVIGYLVLVLFRCFKFEKKFIYSMLLMLLIFMQTGIAQILFKSISCRQFGNSGSYMLSQLTEECWTSTHILFTLSLTIPAIIIWILLVPLIFFYRIFVASKNKKLDRFQTIQRYGYLYQEYRQNKFYWEFIKMYERVFITLSLVYFNNYPIEQGFCISFIILLYIYLSYTHRPYLNQQINLIDQRSSLAQILIALLATLYNSSNQQINKQWILFTLFGIQIIFIIYMIILLAKDCIQTNNSYFITQLKLKTVQKFPYLSKHFRQLSENPWKKLANWQLLRLNTHLWLVSRRQNSQILWEDFAEKKSRDVKSICQQISQLSKNKGASNELLKNSSLKIKSENQDLQSNSVNQKISLYTIKNEPNQESNNLINQLSFIQNQNNALVSLQKDSNQQPDNLDYISHYSLASQKIPSEMKINSEVCNTEKQIYKTEYFNDQNDEFALPVLRESDVFPSYINKVYQQKLNSNIISNQQSNIDQYKQIQKYSNQQVENNLENISHYSASQIIPSEMKINSDRSNTQQQIYKVEYFNDQNDEFALPVLRESDVFPSYINKIYQQKLNSNIISNQQSNIDQYKQIQKYSKQQVENNLENISHNSLASQIIPSEMKINSDRSNAQQQIYKDEYFNNQNNEFALPMLNEKDVFPSYINLAQNQMNSNIQELNVIAKQQTIVNQDKFIQKDSYQQANNNLDQVATNKLNKQDVFPTQINREQEKIILSIEDNKEKQEANTDQDNQIDQIQSNQDNNQFDEFKNTENNENQIIKNFIKNQNIIKRNTSNVPVIPLQLIVSEEDDDQLDFNQINIANLIELQKISLNDDNYITQKGKQNRVKQNNETSEVLDLNEQDNQKKQNFNKQKELEKSDSEDNNQKIRYLDQSSKSEKSDDQTLDFIFLSDEVNDMLKNKIKIKQYQHNNQQLEKQEFQAKEQTKQKDSLQDLDVFIDLENLSKNIIDYRNQIKIQDLFNNLSSSKQSDINENQSQSFDQQINK</sequence>
<evidence type="ECO:0000256" key="6">
    <source>
        <dbReference type="ARBA" id="ARBA00023136"/>
    </source>
</evidence>
<feature type="coiled-coil region" evidence="9">
    <location>
        <begin position="3247"/>
        <end position="3280"/>
    </location>
</feature>
<feature type="repeat" description="WD" evidence="8">
    <location>
        <begin position="1"/>
        <end position="23"/>
    </location>
</feature>
<dbReference type="Proteomes" id="UP000009168">
    <property type="component" value="Unassembled WGS sequence"/>
</dbReference>
<feature type="transmembrane region" description="Helical" evidence="11">
    <location>
        <begin position="2751"/>
        <end position="2772"/>
    </location>
</feature>
<dbReference type="OrthoDB" id="2013794at2759"/>
<keyword evidence="5" id="KW-0732">Signal</keyword>
<keyword evidence="9" id="KW-0175">Coiled coil</keyword>
<dbReference type="InParanoid" id="I7M4P5"/>
<dbReference type="PANTHER" id="PTHR11319:SF35">
    <property type="entry name" value="OUTER MEMBRANE PROTEIN PMPC-RELATED"/>
    <property type="match status" value="1"/>
</dbReference>
<evidence type="ECO:0000256" key="2">
    <source>
        <dbReference type="ARBA" id="ARBA00004442"/>
    </source>
</evidence>
<feature type="transmembrane region" description="Helical" evidence="11">
    <location>
        <begin position="2727"/>
        <end position="2744"/>
    </location>
</feature>
<dbReference type="PANTHER" id="PTHR11319">
    <property type="entry name" value="G PROTEIN-COUPLED RECEPTOR-RELATED"/>
    <property type="match status" value="1"/>
</dbReference>
<reference evidence="13" key="1">
    <citation type="journal article" date="2006" name="PLoS Biol.">
        <title>Macronuclear genome sequence of the ciliate Tetrahymena thermophila, a model eukaryote.</title>
        <authorList>
            <person name="Eisen J.A."/>
            <person name="Coyne R.S."/>
            <person name="Wu M."/>
            <person name="Wu D."/>
            <person name="Thiagarajan M."/>
            <person name="Wortman J.R."/>
            <person name="Badger J.H."/>
            <person name="Ren Q."/>
            <person name="Amedeo P."/>
            <person name="Jones K.M."/>
            <person name="Tallon L.J."/>
            <person name="Delcher A.L."/>
            <person name="Salzberg S.L."/>
            <person name="Silva J.C."/>
            <person name="Haas B.J."/>
            <person name="Majoros W.H."/>
            <person name="Farzad M."/>
            <person name="Carlton J.M."/>
            <person name="Smith R.K. Jr."/>
            <person name="Garg J."/>
            <person name="Pearlman R.E."/>
            <person name="Karrer K.M."/>
            <person name="Sun L."/>
            <person name="Manning G."/>
            <person name="Elde N.C."/>
            <person name="Turkewitz A.P."/>
            <person name="Asai D.J."/>
            <person name="Wilkes D.E."/>
            <person name="Wang Y."/>
            <person name="Cai H."/>
            <person name="Collins K."/>
            <person name="Stewart B.A."/>
            <person name="Lee S.R."/>
            <person name="Wilamowska K."/>
            <person name="Weinberg Z."/>
            <person name="Ruzzo W.L."/>
            <person name="Wloga D."/>
            <person name="Gaertig J."/>
            <person name="Frankel J."/>
            <person name="Tsao C.-C."/>
            <person name="Gorovsky M.A."/>
            <person name="Keeling P.J."/>
            <person name="Waller R.F."/>
            <person name="Patron N.J."/>
            <person name="Cherry J.M."/>
            <person name="Stover N.A."/>
            <person name="Krieger C.J."/>
            <person name="del Toro C."/>
            <person name="Ryder H.F."/>
            <person name="Williamson S.C."/>
            <person name="Barbeau R.A."/>
            <person name="Hamilton E.P."/>
            <person name="Orias E."/>
        </authorList>
    </citation>
    <scope>NUCLEOTIDE SEQUENCE [LARGE SCALE GENOMIC DNA]</scope>
    <source>
        <strain evidence="13">SB210</strain>
    </source>
</reference>
<evidence type="ECO:0000313" key="12">
    <source>
        <dbReference type="EMBL" id="EAS07788.2"/>
    </source>
</evidence>
<feature type="transmembrane region" description="Helical" evidence="11">
    <location>
        <begin position="2560"/>
        <end position="2581"/>
    </location>
</feature>
<dbReference type="SUPFAM" id="SSF50978">
    <property type="entry name" value="WD40 repeat-like"/>
    <property type="match status" value="1"/>
</dbReference>
<keyword evidence="8" id="KW-0853">WD repeat</keyword>
<evidence type="ECO:0000256" key="1">
    <source>
        <dbReference type="ARBA" id="ARBA00004196"/>
    </source>
</evidence>
<dbReference type="GO" id="GO:0005576">
    <property type="term" value="C:extracellular region"/>
    <property type="evidence" value="ECO:0007669"/>
    <property type="project" value="UniProtKB-SubCell"/>
</dbReference>
<keyword evidence="6 11" id="KW-0472">Membrane</keyword>
<dbReference type="InterPro" id="IPR003368">
    <property type="entry name" value="POMP_repeat"/>
</dbReference>
<dbReference type="GeneID" id="7827601"/>
<dbReference type="InterPro" id="IPR001680">
    <property type="entry name" value="WD40_rpt"/>
</dbReference>
<dbReference type="Pfam" id="PF02415">
    <property type="entry name" value="Chlam_PMP"/>
    <property type="match status" value="1"/>
</dbReference>
<evidence type="ECO:0000256" key="3">
    <source>
        <dbReference type="ARBA" id="ARBA00004613"/>
    </source>
</evidence>
<evidence type="ECO:0000256" key="4">
    <source>
        <dbReference type="ARBA" id="ARBA00022525"/>
    </source>
</evidence>
<feature type="coiled-coil region" evidence="9">
    <location>
        <begin position="3437"/>
        <end position="3474"/>
    </location>
</feature>
<comment type="subcellular location">
    <subcellularLocation>
        <location evidence="1">Cell envelope</location>
    </subcellularLocation>
    <subcellularLocation>
        <location evidence="2">Cell outer membrane</location>
    </subcellularLocation>
    <subcellularLocation>
        <location evidence="3">Secreted</location>
    </subcellularLocation>
</comment>
<evidence type="ECO:0000256" key="9">
    <source>
        <dbReference type="SAM" id="Coils"/>
    </source>
</evidence>
<feature type="transmembrane region" description="Helical" evidence="11">
    <location>
        <begin position="2677"/>
        <end position="2707"/>
    </location>
</feature>
<proteinExistence type="predicted"/>
<organism evidence="12 13">
    <name type="scientific">Tetrahymena thermophila (strain SB210)</name>
    <dbReference type="NCBI Taxonomy" id="312017"/>
    <lineage>
        <taxon>Eukaryota</taxon>
        <taxon>Sar</taxon>
        <taxon>Alveolata</taxon>
        <taxon>Ciliophora</taxon>
        <taxon>Intramacronucleata</taxon>
        <taxon>Oligohymenophorea</taxon>
        <taxon>Hymenostomatida</taxon>
        <taxon>Tetrahymenina</taxon>
        <taxon>Tetrahymenidae</taxon>
        <taxon>Tetrahymena</taxon>
    </lineage>
</organism>